<dbReference type="SUPFAM" id="SSF56784">
    <property type="entry name" value="HAD-like"/>
    <property type="match status" value="1"/>
</dbReference>
<dbReference type="UniPathway" id="UPA00299"/>
<keyword evidence="4" id="KW-0479">Metal-binding</keyword>
<protein>
    <recommendedName>
        <fullName evidence="4">Trehalose 6-phosphate phosphatase</fullName>
        <ecNumber evidence="4">3.1.3.12</ecNumber>
    </recommendedName>
</protein>
<dbReference type="EMBL" id="LR743507">
    <property type="protein sequence ID" value="CAA2102047.1"/>
    <property type="molecule type" value="Genomic_DNA"/>
</dbReference>
<keyword evidence="3 4" id="KW-0378">Hydrolase</keyword>
<dbReference type="InterPro" id="IPR036412">
    <property type="entry name" value="HAD-like_sf"/>
</dbReference>
<dbReference type="InterPro" id="IPR044651">
    <property type="entry name" value="OTSB-like"/>
</dbReference>
<dbReference type="InterPro" id="IPR003337">
    <property type="entry name" value="Trehalose_PPase"/>
</dbReference>
<dbReference type="PANTHER" id="PTHR43768:SF3">
    <property type="entry name" value="TREHALOSE 6-PHOSPHATE PHOSPHATASE"/>
    <property type="match status" value="1"/>
</dbReference>
<evidence type="ECO:0000256" key="1">
    <source>
        <dbReference type="ARBA" id="ARBA00005199"/>
    </source>
</evidence>
<dbReference type="Gene3D" id="3.30.70.1020">
    <property type="entry name" value="Trehalose-6-phosphate phosphatase related protein, domain 2"/>
    <property type="match status" value="1"/>
</dbReference>
<dbReference type="NCBIfam" id="TIGR01484">
    <property type="entry name" value="HAD-SF-IIB"/>
    <property type="match status" value="1"/>
</dbReference>
<sequence length="265" mass="28331">MPKSTSNSQLPPPLGRDAALFLDFDGTLVGLAPTPEAIEIPPALVSLLGDLSDQLGGALAVVSGRQIDSIDRFLAPLRLPAAGEHGVQRRNSKGHMQEQRAPDLVPILEIANELARVHEGLLVERKHAAIALHYRLAPQLEAVCQDAMSRAIADNPSLELMHGKFVFEVKPAGVNKGIAIDAFMGEAPFTGRTPVFLGDDTTDESGFAVVQPRGGIAIKVGSGPSLALHRLESPRAVYEWLVQARDLLATPKTEAASQESPRNQE</sequence>
<evidence type="ECO:0000256" key="3">
    <source>
        <dbReference type="ARBA" id="ARBA00022801"/>
    </source>
</evidence>
<accession>A0A679IT98</accession>
<evidence type="ECO:0000256" key="4">
    <source>
        <dbReference type="RuleBase" id="RU361117"/>
    </source>
</evidence>
<dbReference type="InterPro" id="IPR006379">
    <property type="entry name" value="HAD-SF_hydro_IIB"/>
</dbReference>
<comment type="function">
    <text evidence="4">Removes the phosphate from trehalose 6-phosphate to produce free trehalose.</text>
</comment>
<dbReference type="GO" id="GO:0005992">
    <property type="term" value="P:trehalose biosynthetic process"/>
    <property type="evidence" value="ECO:0007669"/>
    <property type="project" value="UniProtKB-UniPathway"/>
</dbReference>
<dbReference type="GO" id="GO:0004805">
    <property type="term" value="F:trehalose-phosphatase activity"/>
    <property type="evidence" value="ECO:0007669"/>
    <property type="project" value="UniProtKB-EC"/>
</dbReference>
<dbReference type="AlphaFoldDB" id="A0A679IT98"/>
<reference evidence="5" key="1">
    <citation type="submission" date="2019-12" db="EMBL/GenBank/DDBJ databases">
        <authorList>
            <person name="Cremers G."/>
        </authorList>
    </citation>
    <scope>NUCLEOTIDE SEQUENCE</scope>
    <source>
        <strain evidence="5">Vvax</strain>
    </source>
</reference>
<name>A0A679IT98_VARPD</name>
<organism evidence="5">
    <name type="scientific">Variovorax paradoxus</name>
    <dbReference type="NCBI Taxonomy" id="34073"/>
    <lineage>
        <taxon>Bacteria</taxon>
        <taxon>Pseudomonadati</taxon>
        <taxon>Pseudomonadota</taxon>
        <taxon>Betaproteobacteria</taxon>
        <taxon>Burkholderiales</taxon>
        <taxon>Comamonadaceae</taxon>
        <taxon>Variovorax</taxon>
    </lineage>
</organism>
<comment type="cofactor">
    <cofactor evidence="4">
        <name>Mg(2+)</name>
        <dbReference type="ChEBI" id="CHEBI:18420"/>
    </cofactor>
</comment>
<dbReference type="CDD" id="cd01627">
    <property type="entry name" value="HAD_TPP"/>
    <property type="match status" value="1"/>
</dbReference>
<dbReference type="Pfam" id="PF02358">
    <property type="entry name" value="Trehalose_PPase"/>
    <property type="match status" value="1"/>
</dbReference>
<dbReference type="RefSeq" id="WP_339089246.1">
    <property type="nucleotide sequence ID" value="NZ_LR743507.1"/>
</dbReference>
<comment type="similarity">
    <text evidence="2 4">Belongs to the trehalose phosphatase family.</text>
</comment>
<dbReference type="EC" id="3.1.3.12" evidence="4"/>
<evidence type="ECO:0000256" key="2">
    <source>
        <dbReference type="ARBA" id="ARBA00008770"/>
    </source>
</evidence>
<comment type="pathway">
    <text evidence="1 4">Glycan biosynthesis; trehalose biosynthesis.</text>
</comment>
<dbReference type="Gene3D" id="3.40.50.1000">
    <property type="entry name" value="HAD superfamily/HAD-like"/>
    <property type="match status" value="1"/>
</dbReference>
<keyword evidence="4" id="KW-0460">Magnesium</keyword>
<evidence type="ECO:0000313" key="5">
    <source>
        <dbReference type="EMBL" id="CAA2102047.1"/>
    </source>
</evidence>
<comment type="catalytic activity">
    <reaction evidence="4">
        <text>alpha,alpha-trehalose 6-phosphate + H2O = alpha,alpha-trehalose + phosphate</text>
        <dbReference type="Rhea" id="RHEA:23420"/>
        <dbReference type="ChEBI" id="CHEBI:15377"/>
        <dbReference type="ChEBI" id="CHEBI:16551"/>
        <dbReference type="ChEBI" id="CHEBI:43474"/>
        <dbReference type="ChEBI" id="CHEBI:58429"/>
        <dbReference type="EC" id="3.1.3.12"/>
    </reaction>
</comment>
<dbReference type="GO" id="GO:0046872">
    <property type="term" value="F:metal ion binding"/>
    <property type="evidence" value="ECO:0007669"/>
    <property type="project" value="UniProtKB-KW"/>
</dbReference>
<proteinExistence type="inferred from homology"/>
<dbReference type="InterPro" id="IPR023214">
    <property type="entry name" value="HAD_sf"/>
</dbReference>
<gene>
    <name evidence="5" type="primary">otsB</name>
    <name evidence="5" type="ORF">VVAX_01558</name>
</gene>
<dbReference type="NCBIfam" id="TIGR00685">
    <property type="entry name" value="T6PP"/>
    <property type="match status" value="1"/>
</dbReference>
<dbReference type="PANTHER" id="PTHR43768">
    <property type="entry name" value="TREHALOSE 6-PHOSPHATE PHOSPHATASE"/>
    <property type="match status" value="1"/>
</dbReference>